<keyword evidence="4" id="KW-1134">Transmembrane beta strand</keyword>
<feature type="signal peptide" evidence="10">
    <location>
        <begin position="1"/>
        <end position="23"/>
    </location>
</feature>
<reference evidence="11" key="1">
    <citation type="submission" date="2021-10" db="EMBL/GenBank/DDBJ databases">
        <title>The diversity and Nitrogen Metabolism of Culturable Nitrate-Utilizing Bacteria Within the Oxygen Minimum Zone of the Changjiang (Yangtze River)Estuary.</title>
        <authorList>
            <person name="Zhang D."/>
            <person name="Zheng J."/>
            <person name="Liu S."/>
            <person name="He W."/>
        </authorList>
    </citation>
    <scope>NUCLEOTIDE SEQUENCE</scope>
    <source>
        <strain evidence="11">FXH-223</strain>
    </source>
</reference>
<protein>
    <submittedName>
        <fullName evidence="11">TolC family outer membrane protein</fullName>
    </submittedName>
</protein>
<keyword evidence="6" id="KW-0472">Membrane</keyword>
<organism evidence="11 12">
    <name type="scientific">Alloalcanivorax marinus</name>
    <dbReference type="NCBI Taxonomy" id="1177169"/>
    <lineage>
        <taxon>Bacteria</taxon>
        <taxon>Pseudomonadati</taxon>
        <taxon>Pseudomonadota</taxon>
        <taxon>Gammaproteobacteria</taxon>
        <taxon>Oceanospirillales</taxon>
        <taxon>Alcanivoracaceae</taxon>
        <taxon>Alloalcanivorax</taxon>
    </lineage>
</organism>
<dbReference type="RefSeq" id="WP_204427463.1">
    <property type="nucleotide sequence ID" value="NZ_ARXL01000025.1"/>
</dbReference>
<dbReference type="GO" id="GO:0009279">
    <property type="term" value="C:cell outer membrane"/>
    <property type="evidence" value="ECO:0007669"/>
    <property type="project" value="UniProtKB-SubCell"/>
</dbReference>
<dbReference type="EMBL" id="JAJGNA010000024">
    <property type="protein sequence ID" value="MCC4309922.1"/>
    <property type="molecule type" value="Genomic_DNA"/>
</dbReference>
<dbReference type="InterPro" id="IPR051906">
    <property type="entry name" value="TolC-like"/>
</dbReference>
<evidence type="ECO:0000256" key="3">
    <source>
        <dbReference type="ARBA" id="ARBA00022448"/>
    </source>
</evidence>
<dbReference type="Pfam" id="PF02321">
    <property type="entry name" value="OEP"/>
    <property type="match status" value="2"/>
</dbReference>
<dbReference type="Proteomes" id="UP001108027">
    <property type="component" value="Unassembled WGS sequence"/>
</dbReference>
<comment type="similarity">
    <text evidence="2">Belongs to the outer membrane factor (OMF) (TC 1.B.17) family.</text>
</comment>
<accession>A0A9Q3UR45</accession>
<evidence type="ECO:0000256" key="2">
    <source>
        <dbReference type="ARBA" id="ARBA00007613"/>
    </source>
</evidence>
<keyword evidence="12" id="KW-1185">Reference proteome</keyword>
<evidence type="ECO:0000256" key="8">
    <source>
        <dbReference type="SAM" id="Coils"/>
    </source>
</evidence>
<keyword evidence="5" id="KW-0812">Transmembrane</keyword>
<dbReference type="PANTHER" id="PTHR30026">
    <property type="entry name" value="OUTER MEMBRANE PROTEIN TOLC"/>
    <property type="match status" value="1"/>
</dbReference>
<feature type="coiled-coil region" evidence="8">
    <location>
        <begin position="149"/>
        <end position="200"/>
    </location>
</feature>
<evidence type="ECO:0000256" key="6">
    <source>
        <dbReference type="ARBA" id="ARBA00023136"/>
    </source>
</evidence>
<feature type="compositionally biased region" description="Polar residues" evidence="9">
    <location>
        <begin position="298"/>
        <end position="307"/>
    </location>
</feature>
<dbReference type="Gene3D" id="1.20.1600.10">
    <property type="entry name" value="Outer membrane efflux proteins (OEP)"/>
    <property type="match status" value="1"/>
</dbReference>
<dbReference type="GO" id="GO:0015288">
    <property type="term" value="F:porin activity"/>
    <property type="evidence" value="ECO:0007669"/>
    <property type="project" value="TreeGrafter"/>
</dbReference>
<feature type="chain" id="PRO_5040149686" evidence="10">
    <location>
        <begin position="24"/>
        <end position="475"/>
    </location>
</feature>
<name>A0A9Q3UR45_9GAMM</name>
<evidence type="ECO:0000256" key="4">
    <source>
        <dbReference type="ARBA" id="ARBA00022452"/>
    </source>
</evidence>
<keyword evidence="8" id="KW-0175">Coiled coil</keyword>
<dbReference type="GO" id="GO:0015562">
    <property type="term" value="F:efflux transmembrane transporter activity"/>
    <property type="evidence" value="ECO:0007669"/>
    <property type="project" value="InterPro"/>
</dbReference>
<evidence type="ECO:0000313" key="11">
    <source>
        <dbReference type="EMBL" id="MCC4309922.1"/>
    </source>
</evidence>
<dbReference type="PANTHER" id="PTHR30026:SF20">
    <property type="entry name" value="OUTER MEMBRANE PROTEIN TOLC"/>
    <property type="match status" value="1"/>
</dbReference>
<sequence>MKRSPITPLSLLLATLAAGGAQAADLTNVANAAWDYDGTWRADRQTWEADQETLVQGRAALLPTIDASHRHSEINQTYESTGDLEIDGRSRSTSVTLTQPLFRLDAFYGYKEAKSLTSVAQAEFYQSRQDFVLRVAQGYFGVLRAWDTLVSAQAEEKAISRQLEQSQERFDVGLVASTDVEEARAAYDLARVNLIVAEQEFDIARDQLETLTGRKWETLAELRDDLPMEGPQPSKMNAWIDKAAYQNPQILAARYSAKAAGFTADRQLGAMLPKVQLFAEYQHNHNTDPSVSGGDPGNQLTQFYSTQPDTNSKTIGIEVTVPLFRGGGLNSQRKQAALLADAAGQRYQQTIRDISQQARTFYRTVEADALRVEARRQAIRSTRSALEATQSGYEVGTRNVVDVLNAQQALYAAQRDYANARYDYILDTLTLKSAAGELDVEDLVAVNDWLSGQETLDLYNPDLEGQSEAQMFSPR</sequence>
<gene>
    <name evidence="11" type="ORF">LL252_15215</name>
</gene>
<dbReference type="GO" id="GO:1990281">
    <property type="term" value="C:efflux pump complex"/>
    <property type="evidence" value="ECO:0007669"/>
    <property type="project" value="TreeGrafter"/>
</dbReference>
<evidence type="ECO:0000256" key="5">
    <source>
        <dbReference type="ARBA" id="ARBA00022692"/>
    </source>
</evidence>
<feature type="region of interest" description="Disordered" evidence="9">
    <location>
        <begin position="288"/>
        <end position="307"/>
    </location>
</feature>
<evidence type="ECO:0000256" key="10">
    <source>
        <dbReference type="SAM" id="SignalP"/>
    </source>
</evidence>
<comment type="caution">
    <text evidence="11">The sequence shown here is derived from an EMBL/GenBank/DDBJ whole genome shotgun (WGS) entry which is preliminary data.</text>
</comment>
<keyword evidence="7" id="KW-0998">Cell outer membrane</keyword>
<keyword evidence="3" id="KW-0813">Transport</keyword>
<keyword evidence="10" id="KW-0732">Signal</keyword>
<evidence type="ECO:0000256" key="9">
    <source>
        <dbReference type="SAM" id="MobiDB-lite"/>
    </source>
</evidence>
<comment type="subcellular location">
    <subcellularLocation>
        <location evidence="1">Cell outer membrane</location>
    </subcellularLocation>
</comment>
<evidence type="ECO:0000256" key="7">
    <source>
        <dbReference type="ARBA" id="ARBA00023237"/>
    </source>
</evidence>
<evidence type="ECO:0000313" key="12">
    <source>
        <dbReference type="Proteomes" id="UP001108027"/>
    </source>
</evidence>
<dbReference type="InterPro" id="IPR003423">
    <property type="entry name" value="OMP_efflux"/>
</dbReference>
<dbReference type="NCBIfam" id="TIGR01844">
    <property type="entry name" value="type_I_sec_TolC"/>
    <property type="match status" value="1"/>
</dbReference>
<dbReference type="AlphaFoldDB" id="A0A9Q3UR45"/>
<dbReference type="InterPro" id="IPR010130">
    <property type="entry name" value="T1SS_OMP_TolC"/>
</dbReference>
<dbReference type="SUPFAM" id="SSF56954">
    <property type="entry name" value="Outer membrane efflux proteins (OEP)"/>
    <property type="match status" value="1"/>
</dbReference>
<proteinExistence type="inferred from homology"/>
<evidence type="ECO:0000256" key="1">
    <source>
        <dbReference type="ARBA" id="ARBA00004442"/>
    </source>
</evidence>